<organism evidence="12 13">
    <name type="scientific">Camelus dromedarius</name>
    <name type="common">Dromedary</name>
    <name type="synonym">Arabian camel</name>
    <dbReference type="NCBI Taxonomy" id="9838"/>
    <lineage>
        <taxon>Eukaryota</taxon>
        <taxon>Metazoa</taxon>
        <taxon>Chordata</taxon>
        <taxon>Craniata</taxon>
        <taxon>Vertebrata</taxon>
        <taxon>Euteleostomi</taxon>
        <taxon>Mammalia</taxon>
        <taxon>Eutheria</taxon>
        <taxon>Laurasiatheria</taxon>
        <taxon>Artiodactyla</taxon>
        <taxon>Tylopoda</taxon>
        <taxon>Camelidae</taxon>
        <taxon>Camelus</taxon>
    </lineage>
</organism>
<evidence type="ECO:0000256" key="5">
    <source>
        <dbReference type="ARBA" id="ARBA00022989"/>
    </source>
</evidence>
<evidence type="ECO:0000256" key="4">
    <source>
        <dbReference type="ARBA" id="ARBA00022729"/>
    </source>
</evidence>
<evidence type="ECO:0000256" key="7">
    <source>
        <dbReference type="ARBA" id="ARBA00023157"/>
    </source>
</evidence>
<keyword evidence="9" id="KW-0393">Immunoglobulin domain</keyword>
<reference evidence="12 13" key="1">
    <citation type="journal article" date="2019" name="Mol. Ecol. Resour.">
        <title>Improving Illumina assemblies with Hi-C and long reads: an example with the North African dromedary.</title>
        <authorList>
            <person name="Elbers J.P."/>
            <person name="Rogers M.F."/>
            <person name="Perelman P.L."/>
            <person name="Proskuryakova A.A."/>
            <person name="Serdyukova N.A."/>
            <person name="Johnson W.E."/>
            <person name="Horin P."/>
            <person name="Corander J."/>
            <person name="Murphy D."/>
            <person name="Burger P.A."/>
        </authorList>
    </citation>
    <scope>NUCLEOTIDE SEQUENCE [LARGE SCALE GENOMIC DNA]</scope>
    <source>
        <strain evidence="12">Drom800</strain>
        <tissue evidence="12">Blood</tissue>
    </source>
</reference>
<keyword evidence="5 11" id="KW-1133">Transmembrane helix</keyword>
<dbReference type="AlphaFoldDB" id="A0A5N4C7Q2"/>
<evidence type="ECO:0000256" key="3">
    <source>
        <dbReference type="ARBA" id="ARBA00022692"/>
    </source>
</evidence>
<keyword evidence="8" id="KW-0325">Glycoprotein</keyword>
<keyword evidence="4" id="KW-0732">Signal</keyword>
<evidence type="ECO:0000313" key="13">
    <source>
        <dbReference type="Proteomes" id="UP000299084"/>
    </source>
</evidence>
<evidence type="ECO:0000256" key="10">
    <source>
        <dbReference type="ARBA" id="ARBA00046288"/>
    </source>
</evidence>
<dbReference type="PANTHER" id="PTHR44888">
    <property type="entry name" value="HEPACAM FAMILY MEMBER 2-RELATED"/>
    <property type="match status" value="1"/>
</dbReference>
<evidence type="ECO:0000256" key="8">
    <source>
        <dbReference type="ARBA" id="ARBA00023180"/>
    </source>
</evidence>
<dbReference type="GO" id="GO:0012505">
    <property type="term" value="C:endomembrane system"/>
    <property type="evidence" value="ECO:0007669"/>
    <property type="project" value="UniProtKB-SubCell"/>
</dbReference>
<comment type="subcellular location">
    <subcellularLocation>
        <location evidence="1">Cytoplasm</location>
    </subcellularLocation>
    <subcellularLocation>
        <location evidence="10">Endomembrane system</location>
        <topology evidence="10">Single-pass type I membrane protein</topology>
    </subcellularLocation>
</comment>
<sequence length="158" mass="17138">MHFGPWLTVSSLLGSVPISRPQVQWLQPSAGAQRGLHLNCSLRMAPRPATPGLKDGKPLLNDSGILSPDQKVLTITRVLMEDDDLYSWWWRTPSARATPPPVKITVYSDGRSSLYIILSTGGIFLLVTLVTSVPAGNPPKSLGNSPSSILLVYLNHSI</sequence>
<feature type="transmembrane region" description="Helical" evidence="11">
    <location>
        <begin position="113"/>
        <end position="135"/>
    </location>
</feature>
<keyword evidence="3 11" id="KW-0812">Transmembrane</keyword>
<keyword evidence="6 11" id="KW-0472">Membrane</keyword>
<dbReference type="GO" id="GO:0005737">
    <property type="term" value="C:cytoplasm"/>
    <property type="evidence" value="ECO:0007669"/>
    <property type="project" value="UniProtKB-SubCell"/>
</dbReference>
<evidence type="ECO:0000256" key="6">
    <source>
        <dbReference type="ARBA" id="ARBA00023136"/>
    </source>
</evidence>
<keyword evidence="2" id="KW-0963">Cytoplasm</keyword>
<dbReference type="EMBL" id="JWIN03000033">
    <property type="protein sequence ID" value="KAB1254913.1"/>
    <property type="molecule type" value="Genomic_DNA"/>
</dbReference>
<name>A0A5N4C7Q2_CAMDR</name>
<protein>
    <submittedName>
        <fullName evidence="12">Hepatocyte cell adhesion molecule</fullName>
    </submittedName>
</protein>
<evidence type="ECO:0000256" key="9">
    <source>
        <dbReference type="ARBA" id="ARBA00023319"/>
    </source>
</evidence>
<keyword evidence="13" id="KW-1185">Reference proteome</keyword>
<comment type="caution">
    <text evidence="12">The sequence shown here is derived from an EMBL/GenBank/DDBJ whole genome shotgun (WGS) entry which is preliminary data.</text>
</comment>
<evidence type="ECO:0000256" key="2">
    <source>
        <dbReference type="ARBA" id="ARBA00022490"/>
    </source>
</evidence>
<dbReference type="Proteomes" id="UP000299084">
    <property type="component" value="Unassembled WGS sequence"/>
</dbReference>
<dbReference type="PANTHER" id="PTHR44888:SF2">
    <property type="entry name" value="HEPATIC AND GLIAL CELL ADHESION MOLECULE"/>
    <property type="match status" value="1"/>
</dbReference>
<evidence type="ECO:0000256" key="11">
    <source>
        <dbReference type="SAM" id="Phobius"/>
    </source>
</evidence>
<evidence type="ECO:0000313" key="12">
    <source>
        <dbReference type="EMBL" id="KAB1254913.1"/>
    </source>
</evidence>
<proteinExistence type="predicted"/>
<evidence type="ECO:0000256" key="1">
    <source>
        <dbReference type="ARBA" id="ARBA00004496"/>
    </source>
</evidence>
<keyword evidence="7" id="KW-1015">Disulfide bond</keyword>
<gene>
    <name evidence="12" type="ORF">Cadr_000028781</name>
</gene>
<dbReference type="InterPro" id="IPR052280">
    <property type="entry name" value="HEPACAM_domain"/>
</dbReference>
<accession>A0A5N4C7Q2</accession>